<dbReference type="GO" id="GO:0005737">
    <property type="term" value="C:cytoplasm"/>
    <property type="evidence" value="ECO:0007669"/>
    <property type="project" value="InterPro"/>
</dbReference>
<dbReference type="RefSeq" id="WP_178931200.1">
    <property type="nucleotide sequence ID" value="NZ_JACBAZ010000001.1"/>
</dbReference>
<sequence length="345" mass="37339">MTSSQYHFIRNILFRFDAEDVHHFTMRYMRSMEQFGLLKCVAGRIPSSKPVECMGLTFPNAIGLAAGLDKQGNCIDALGRLGFGHIEIGTITPRPQPGNDLPRLFRIISEEAIINRMGFNNVGIEEGANNVAASKNFRKSGGIVGFNIGKNKITPNEQATDDYLACLRGAWDVADYVTVNISSPNTPGLRDLQAAEETARLIEALKQEQEKLTTDRGRRVPIALKVAPDLENDNIADLAKVFLDGGLDCLIATNTTLDRSKVEGCDFADQPGGLSGAPLTDHSTEVIAAFHSHLGDQIPIIGVGGIMNAEHAQDKLKAGAKLVQIYSGFIYHGPPLVKSIIQATA</sequence>
<dbReference type="SUPFAM" id="SSF51395">
    <property type="entry name" value="FMN-linked oxidoreductases"/>
    <property type="match status" value="1"/>
</dbReference>
<dbReference type="InterPro" id="IPR005719">
    <property type="entry name" value="Dihydroorotate_DH_2"/>
</dbReference>
<evidence type="ECO:0000256" key="11">
    <source>
        <dbReference type="HAMAP-Rule" id="MF_00225"/>
    </source>
</evidence>
<evidence type="ECO:0000256" key="3">
    <source>
        <dbReference type="ARBA" id="ARBA00005161"/>
    </source>
</evidence>
<dbReference type="CDD" id="cd04738">
    <property type="entry name" value="DHOD_2_like"/>
    <property type="match status" value="1"/>
</dbReference>
<keyword evidence="14" id="KW-1185">Reference proteome</keyword>
<dbReference type="InterPro" id="IPR013785">
    <property type="entry name" value="Aldolase_TIM"/>
</dbReference>
<dbReference type="GO" id="GO:0044205">
    <property type="term" value="P:'de novo' UMP biosynthetic process"/>
    <property type="evidence" value="ECO:0007669"/>
    <property type="project" value="UniProtKB-UniRule"/>
</dbReference>
<feature type="binding site" evidence="11">
    <location>
        <begin position="254"/>
        <end position="255"/>
    </location>
    <ligand>
        <name>substrate</name>
    </ligand>
</feature>
<dbReference type="NCBIfam" id="NF003652">
    <property type="entry name" value="PRK05286.2-5"/>
    <property type="match status" value="1"/>
</dbReference>
<feature type="binding site" evidence="11">
    <location>
        <position position="185"/>
    </location>
    <ligand>
        <name>substrate</name>
    </ligand>
</feature>
<dbReference type="GO" id="GO:0005886">
    <property type="term" value="C:plasma membrane"/>
    <property type="evidence" value="ECO:0007669"/>
    <property type="project" value="UniProtKB-SubCell"/>
</dbReference>
<evidence type="ECO:0000256" key="2">
    <source>
        <dbReference type="ARBA" id="ARBA00004370"/>
    </source>
</evidence>
<evidence type="ECO:0000256" key="10">
    <source>
        <dbReference type="ARBA" id="ARBA00048639"/>
    </source>
</evidence>
<comment type="similarity">
    <text evidence="4 11">Belongs to the dihydroorotate dehydrogenase family. Type 2 subfamily.</text>
</comment>
<evidence type="ECO:0000256" key="4">
    <source>
        <dbReference type="ARBA" id="ARBA00005359"/>
    </source>
</evidence>
<feature type="binding site" evidence="11">
    <location>
        <begin position="115"/>
        <end position="119"/>
    </location>
    <ligand>
        <name>substrate</name>
    </ligand>
</feature>
<dbReference type="Proteomes" id="UP000557872">
    <property type="component" value="Unassembled WGS sequence"/>
</dbReference>
<feature type="binding site" evidence="11">
    <location>
        <begin position="66"/>
        <end position="70"/>
    </location>
    <ligand>
        <name>FMN</name>
        <dbReference type="ChEBI" id="CHEBI:58210"/>
    </ligand>
</feature>
<dbReference type="NCBIfam" id="NF003644">
    <property type="entry name" value="PRK05286.1-1"/>
    <property type="match status" value="1"/>
</dbReference>
<keyword evidence="5 11" id="KW-0285">Flavoprotein</keyword>
<keyword evidence="6 11" id="KW-0288">FMN</keyword>
<evidence type="ECO:0000256" key="5">
    <source>
        <dbReference type="ARBA" id="ARBA00022630"/>
    </source>
</evidence>
<dbReference type="GO" id="GO:0006207">
    <property type="term" value="P:'de novo' pyrimidine nucleobase biosynthetic process"/>
    <property type="evidence" value="ECO:0007669"/>
    <property type="project" value="UniProtKB-UniRule"/>
</dbReference>
<dbReference type="Pfam" id="PF01180">
    <property type="entry name" value="DHO_dh"/>
    <property type="match status" value="1"/>
</dbReference>
<name>A0A851GBY2_9BACT</name>
<comment type="subcellular location">
    <subcellularLocation>
        <location evidence="11">Cell membrane</location>
        <topology evidence="11">Peripheral membrane protein</topology>
    </subcellularLocation>
    <subcellularLocation>
        <location evidence="2">Membrane</location>
    </subcellularLocation>
</comment>
<evidence type="ECO:0000313" key="13">
    <source>
        <dbReference type="EMBL" id="NWK54689.1"/>
    </source>
</evidence>
<dbReference type="AlphaFoldDB" id="A0A851GBY2"/>
<comment type="caution">
    <text evidence="13">The sequence shown here is derived from an EMBL/GenBank/DDBJ whole genome shotgun (WGS) entry which is preliminary data.</text>
</comment>
<feature type="binding site" evidence="11">
    <location>
        <begin position="326"/>
        <end position="327"/>
    </location>
    <ligand>
        <name>FMN</name>
        <dbReference type="ChEBI" id="CHEBI:58210"/>
    </ligand>
</feature>
<feature type="binding site" evidence="11">
    <location>
        <position position="225"/>
    </location>
    <ligand>
        <name>FMN</name>
        <dbReference type="ChEBI" id="CHEBI:58210"/>
    </ligand>
</feature>
<dbReference type="PROSITE" id="PS00912">
    <property type="entry name" value="DHODEHASE_2"/>
    <property type="match status" value="1"/>
</dbReference>
<comment type="cofactor">
    <cofactor evidence="11">
        <name>FMN</name>
        <dbReference type="ChEBI" id="CHEBI:58210"/>
    </cofactor>
    <text evidence="11">Binds 1 FMN per subunit.</text>
</comment>
<comment type="function">
    <text evidence="1 11">Catalyzes the conversion of dihydroorotate to orotate with quinone as electron acceptor.</text>
</comment>
<feature type="binding site" evidence="11">
    <location>
        <position position="180"/>
    </location>
    <ligand>
        <name>FMN</name>
        <dbReference type="ChEBI" id="CHEBI:58210"/>
    </ligand>
</feature>
<reference evidence="13 14" key="1">
    <citation type="submission" date="2020-07" db="EMBL/GenBank/DDBJ databases">
        <title>Roseicoccus Jingziensis gen. nov., sp. nov., isolated from coastal seawater.</title>
        <authorList>
            <person name="Feng X."/>
        </authorList>
    </citation>
    <scope>NUCLEOTIDE SEQUENCE [LARGE SCALE GENOMIC DNA]</scope>
    <source>
        <strain evidence="13 14">N1E253</strain>
    </source>
</reference>
<feature type="binding site" evidence="11">
    <location>
        <position position="305"/>
    </location>
    <ligand>
        <name>FMN</name>
        <dbReference type="ChEBI" id="CHEBI:58210"/>
    </ligand>
</feature>
<dbReference type="PROSITE" id="PS00911">
    <property type="entry name" value="DHODEHASE_1"/>
    <property type="match status" value="1"/>
</dbReference>
<keyword evidence="8 11" id="KW-0560">Oxidoreductase</keyword>
<gene>
    <name evidence="11" type="primary">pyrD</name>
    <name evidence="13" type="ORF">HW115_03640</name>
</gene>
<dbReference type="UniPathway" id="UPA00070">
    <property type="reaction ID" value="UER00946"/>
</dbReference>
<dbReference type="EC" id="1.3.5.2" evidence="11"/>
<evidence type="ECO:0000256" key="9">
    <source>
        <dbReference type="ARBA" id="ARBA00023136"/>
    </source>
</evidence>
<evidence type="ECO:0000256" key="1">
    <source>
        <dbReference type="ARBA" id="ARBA00003125"/>
    </source>
</evidence>
<comment type="catalytic activity">
    <reaction evidence="10 11">
        <text>(S)-dihydroorotate + a quinone = orotate + a quinol</text>
        <dbReference type="Rhea" id="RHEA:30187"/>
        <dbReference type="ChEBI" id="CHEBI:24646"/>
        <dbReference type="ChEBI" id="CHEBI:30839"/>
        <dbReference type="ChEBI" id="CHEBI:30864"/>
        <dbReference type="ChEBI" id="CHEBI:132124"/>
        <dbReference type="EC" id="1.3.5.2"/>
    </reaction>
</comment>
<organism evidence="13 14">
    <name type="scientific">Oceaniferula marina</name>
    <dbReference type="NCBI Taxonomy" id="2748318"/>
    <lineage>
        <taxon>Bacteria</taxon>
        <taxon>Pseudomonadati</taxon>
        <taxon>Verrucomicrobiota</taxon>
        <taxon>Verrucomicrobiia</taxon>
        <taxon>Verrucomicrobiales</taxon>
        <taxon>Verrucomicrobiaceae</taxon>
        <taxon>Oceaniferula</taxon>
    </lineage>
</organism>
<dbReference type="PANTHER" id="PTHR48109">
    <property type="entry name" value="DIHYDROOROTATE DEHYDROGENASE (QUINONE), MITOCHONDRIAL-RELATED"/>
    <property type="match status" value="1"/>
</dbReference>
<dbReference type="NCBIfam" id="NF003645">
    <property type="entry name" value="PRK05286.1-2"/>
    <property type="match status" value="1"/>
</dbReference>
<comment type="pathway">
    <text evidence="3 11">Pyrimidine metabolism; UMP biosynthesis via de novo pathway; orotate from (S)-dihydroorotate (quinone route): step 1/1.</text>
</comment>
<protein>
    <recommendedName>
        <fullName evidence="11">Dihydroorotate dehydrogenase (quinone)</fullName>
        <ecNumber evidence="11">1.3.5.2</ecNumber>
    </recommendedName>
    <alternativeName>
        <fullName evidence="11">DHOdehase</fullName>
        <shortName evidence="11">DHOD</shortName>
        <shortName evidence="11">DHODase</shortName>
    </alternativeName>
    <alternativeName>
        <fullName evidence="11">Dihydroorotate oxidase</fullName>
    </alternativeName>
</protein>
<dbReference type="NCBIfam" id="NF003646">
    <property type="entry name" value="PRK05286.1-4"/>
    <property type="match status" value="1"/>
</dbReference>
<dbReference type="GO" id="GO:0106430">
    <property type="term" value="F:dihydroorotate dehydrogenase (quinone) activity"/>
    <property type="evidence" value="ECO:0007669"/>
    <property type="project" value="UniProtKB-EC"/>
</dbReference>
<dbReference type="InterPro" id="IPR050074">
    <property type="entry name" value="DHO_dehydrogenase"/>
</dbReference>
<feature type="binding site" evidence="11">
    <location>
        <position position="147"/>
    </location>
    <ligand>
        <name>FMN</name>
        <dbReference type="ChEBI" id="CHEBI:58210"/>
    </ligand>
</feature>
<evidence type="ECO:0000259" key="12">
    <source>
        <dbReference type="Pfam" id="PF01180"/>
    </source>
</evidence>
<dbReference type="PANTHER" id="PTHR48109:SF4">
    <property type="entry name" value="DIHYDROOROTATE DEHYDROGENASE (QUINONE), MITOCHONDRIAL"/>
    <property type="match status" value="1"/>
</dbReference>
<comment type="subunit">
    <text evidence="11">Monomer.</text>
</comment>
<dbReference type="NCBIfam" id="TIGR01036">
    <property type="entry name" value="pyrD_sub2"/>
    <property type="match status" value="1"/>
</dbReference>
<keyword evidence="7 11" id="KW-0665">Pyrimidine biosynthesis</keyword>
<keyword evidence="9 11" id="KW-0472">Membrane</keyword>
<proteinExistence type="inferred from homology"/>
<dbReference type="Gene3D" id="3.20.20.70">
    <property type="entry name" value="Aldolase class I"/>
    <property type="match status" value="1"/>
</dbReference>
<evidence type="ECO:0000256" key="7">
    <source>
        <dbReference type="ARBA" id="ARBA00022975"/>
    </source>
</evidence>
<feature type="binding site" evidence="11">
    <location>
        <position position="276"/>
    </location>
    <ligand>
        <name>FMN</name>
        <dbReference type="ChEBI" id="CHEBI:58210"/>
    </ligand>
</feature>
<evidence type="ECO:0000256" key="8">
    <source>
        <dbReference type="ARBA" id="ARBA00023002"/>
    </source>
</evidence>
<feature type="domain" description="Dihydroorotate dehydrogenase catalytic" evidence="12">
    <location>
        <begin position="51"/>
        <end position="342"/>
    </location>
</feature>
<dbReference type="InterPro" id="IPR005720">
    <property type="entry name" value="Dihydroorotate_DH_cat"/>
</dbReference>
<dbReference type="InterPro" id="IPR001295">
    <property type="entry name" value="Dihydroorotate_DH_CS"/>
</dbReference>
<evidence type="ECO:0000313" key="14">
    <source>
        <dbReference type="Proteomes" id="UP000557872"/>
    </source>
</evidence>
<keyword evidence="11" id="KW-1003">Cell membrane</keyword>
<accession>A0A851GBY2</accession>
<evidence type="ECO:0000256" key="6">
    <source>
        <dbReference type="ARBA" id="ARBA00022643"/>
    </source>
</evidence>
<feature type="binding site" evidence="11">
    <location>
        <position position="180"/>
    </location>
    <ligand>
        <name>substrate</name>
    </ligand>
</feature>
<dbReference type="PIRSF" id="PIRSF000164">
    <property type="entry name" value="DHO_oxidase"/>
    <property type="match status" value="1"/>
</dbReference>
<dbReference type="HAMAP" id="MF_00225">
    <property type="entry name" value="DHO_dh_type2"/>
    <property type="match status" value="1"/>
</dbReference>
<feature type="binding site" evidence="11">
    <location>
        <position position="253"/>
    </location>
    <ligand>
        <name>FMN</name>
        <dbReference type="ChEBI" id="CHEBI:58210"/>
    </ligand>
</feature>
<feature type="active site" description="Nucleophile" evidence="11">
    <location>
        <position position="183"/>
    </location>
</feature>
<feature type="binding site" evidence="11">
    <location>
        <position position="70"/>
    </location>
    <ligand>
        <name>substrate</name>
    </ligand>
</feature>
<dbReference type="EMBL" id="JACBAZ010000001">
    <property type="protein sequence ID" value="NWK54689.1"/>
    <property type="molecule type" value="Genomic_DNA"/>
</dbReference>
<dbReference type="InterPro" id="IPR012135">
    <property type="entry name" value="Dihydroorotate_DH_1_2"/>
</dbReference>
<feature type="binding site" evidence="11">
    <location>
        <position position="90"/>
    </location>
    <ligand>
        <name>FMN</name>
        <dbReference type="ChEBI" id="CHEBI:58210"/>
    </ligand>
</feature>